<evidence type="ECO:0000313" key="2">
    <source>
        <dbReference type="Proteomes" id="UP001569151"/>
    </source>
</evidence>
<comment type="caution">
    <text evidence="1">The sequence shown here is derived from an EMBL/GenBank/DDBJ whole genome shotgun (WGS) entry which is preliminary data.</text>
</comment>
<gene>
    <name evidence="1" type="ORF">ACED39_07810</name>
</gene>
<evidence type="ECO:0000313" key="1">
    <source>
        <dbReference type="EMBL" id="MEZ8208680.1"/>
    </source>
</evidence>
<name>A0ABV4MGG8_9VIBR</name>
<reference evidence="1 2" key="1">
    <citation type="submission" date="2024-06" db="EMBL/GenBank/DDBJ databases">
        <authorList>
            <person name="Steensen K."/>
            <person name="Seneca J."/>
            <person name="Bartlau N."/>
            <person name="Yu A.X."/>
            <person name="Polz M.F."/>
        </authorList>
    </citation>
    <scope>NUCLEOTIDE SEQUENCE [LARGE SCALE GENOMIC DNA]</scope>
    <source>
        <strain evidence="1 2">1F146</strain>
    </source>
</reference>
<sequence>MNNAIEFISKGLFDDNFVAGGTRFVDRNWIQDNGLSVLIIMGGTEVMFEPVFSNLKKQYKKLFLCKEPKLGDIVDKDSVINMDFNNNLEYYEKLVSMDGLFFDNHLIFSNNLNVIIQIIDEEAIIVIGEANEISDVFSISIKESKSLLGEELGDFEKSDYADYYWGKFWFMN</sequence>
<dbReference type="EMBL" id="JBGOOS010000008">
    <property type="protein sequence ID" value="MEZ8208680.1"/>
    <property type="molecule type" value="Genomic_DNA"/>
</dbReference>
<proteinExistence type="predicted"/>
<organism evidence="1 2">
    <name type="scientific">Vibrio bivalvicida</name>
    <dbReference type="NCBI Taxonomy" id="1276888"/>
    <lineage>
        <taxon>Bacteria</taxon>
        <taxon>Pseudomonadati</taxon>
        <taxon>Pseudomonadota</taxon>
        <taxon>Gammaproteobacteria</taxon>
        <taxon>Vibrionales</taxon>
        <taxon>Vibrionaceae</taxon>
        <taxon>Vibrio</taxon>
        <taxon>Vibrio oreintalis group</taxon>
    </lineage>
</organism>
<accession>A0ABV4MGG8</accession>
<dbReference type="Proteomes" id="UP001569151">
    <property type="component" value="Unassembled WGS sequence"/>
</dbReference>
<dbReference type="RefSeq" id="WP_371718504.1">
    <property type="nucleotide sequence ID" value="NZ_JBGOOF010000010.1"/>
</dbReference>
<keyword evidence="2" id="KW-1185">Reference proteome</keyword>
<protein>
    <submittedName>
        <fullName evidence="1">Uncharacterized protein</fullName>
    </submittedName>
</protein>